<keyword evidence="1" id="KW-0812">Transmembrane</keyword>
<dbReference type="Gene3D" id="2.40.70.10">
    <property type="entry name" value="Acid Proteases"/>
    <property type="match status" value="1"/>
</dbReference>
<keyword evidence="3" id="KW-1185">Reference proteome</keyword>
<dbReference type="CDD" id="cd05483">
    <property type="entry name" value="retropepsin_like_bacteria"/>
    <property type="match status" value="1"/>
</dbReference>
<dbReference type="RefSeq" id="WP_093249252.1">
    <property type="nucleotide sequence ID" value="NZ_FNQM01000002.1"/>
</dbReference>
<organism evidence="2 3">
    <name type="scientific">Rubrimonas cliftonensis</name>
    <dbReference type="NCBI Taxonomy" id="89524"/>
    <lineage>
        <taxon>Bacteria</taxon>
        <taxon>Pseudomonadati</taxon>
        <taxon>Pseudomonadota</taxon>
        <taxon>Alphaproteobacteria</taxon>
        <taxon>Rhodobacterales</taxon>
        <taxon>Paracoccaceae</taxon>
        <taxon>Rubrimonas</taxon>
    </lineage>
</organism>
<dbReference type="InterPro" id="IPR011969">
    <property type="entry name" value="Clan_AA_Asp_peptidase_C"/>
</dbReference>
<dbReference type="Pfam" id="PF13975">
    <property type="entry name" value="gag-asp_proteas"/>
    <property type="match status" value="1"/>
</dbReference>
<dbReference type="SUPFAM" id="SSF50630">
    <property type="entry name" value="Acid proteases"/>
    <property type="match status" value="1"/>
</dbReference>
<dbReference type="InterPro" id="IPR034122">
    <property type="entry name" value="Retropepsin-like_bacterial"/>
</dbReference>
<dbReference type="PROSITE" id="PS00141">
    <property type="entry name" value="ASP_PROTEASE"/>
    <property type="match status" value="1"/>
</dbReference>
<feature type="transmembrane region" description="Helical" evidence="1">
    <location>
        <begin position="9"/>
        <end position="28"/>
    </location>
</feature>
<keyword evidence="1" id="KW-0472">Membrane</keyword>
<dbReference type="GO" id="GO:0004190">
    <property type="term" value="F:aspartic-type endopeptidase activity"/>
    <property type="evidence" value="ECO:0007669"/>
    <property type="project" value="InterPro"/>
</dbReference>
<evidence type="ECO:0000256" key="1">
    <source>
        <dbReference type="SAM" id="Phobius"/>
    </source>
</evidence>
<evidence type="ECO:0000313" key="2">
    <source>
        <dbReference type="EMBL" id="SDZ97190.1"/>
    </source>
</evidence>
<reference evidence="2 3" key="1">
    <citation type="submission" date="2016-10" db="EMBL/GenBank/DDBJ databases">
        <authorList>
            <person name="de Groot N.N."/>
        </authorList>
    </citation>
    <scope>NUCLEOTIDE SEQUENCE [LARGE SCALE GENOMIC DNA]</scope>
    <source>
        <strain evidence="2 3">DSM 15345</strain>
    </source>
</reference>
<dbReference type="OrthoDB" id="7595324at2"/>
<evidence type="ECO:0000313" key="3">
    <source>
        <dbReference type="Proteomes" id="UP000198703"/>
    </source>
</evidence>
<dbReference type="GO" id="GO:0006508">
    <property type="term" value="P:proteolysis"/>
    <property type="evidence" value="ECO:0007669"/>
    <property type="project" value="UniProtKB-KW"/>
</dbReference>
<dbReference type="InterPro" id="IPR001969">
    <property type="entry name" value="Aspartic_peptidase_AS"/>
</dbReference>
<keyword evidence="1" id="KW-1133">Transmembrane helix</keyword>
<keyword evidence="2" id="KW-0378">Hydrolase</keyword>
<protein>
    <submittedName>
        <fullName evidence="2">Aspartyl protease family protein</fullName>
    </submittedName>
</protein>
<sequence>MSGDETARLVYLAGLLVLVCGGLFAAYGRRMGEALRHAAIWALIFLAAIVLYGFRDIIGAQLSSAPVMAVTENAAVLRRGPNGHFRASGSVNGASVDFLIDTGATEIVLSRADAARAGLDPDRLAYTRPANTANGVVYGAPVRLERLAIGPFDDRDVAAVVNGGELSTSLLGIRWLDRFARWRVEGDRMVLER</sequence>
<dbReference type="EMBL" id="FNQM01000002">
    <property type="protein sequence ID" value="SDZ97190.1"/>
    <property type="molecule type" value="Genomic_DNA"/>
</dbReference>
<dbReference type="Proteomes" id="UP000198703">
    <property type="component" value="Unassembled WGS sequence"/>
</dbReference>
<gene>
    <name evidence="2" type="ORF">SAMN05444370_102370</name>
</gene>
<accession>A0A1H3XD83</accession>
<keyword evidence="2" id="KW-0645">Protease</keyword>
<dbReference type="NCBIfam" id="TIGR02281">
    <property type="entry name" value="clan_AA_DTGA"/>
    <property type="match status" value="1"/>
</dbReference>
<dbReference type="STRING" id="89524.SAMN05444370_102370"/>
<proteinExistence type="predicted"/>
<name>A0A1H3XD83_9RHOB</name>
<dbReference type="InterPro" id="IPR021109">
    <property type="entry name" value="Peptidase_aspartic_dom_sf"/>
</dbReference>
<dbReference type="AlphaFoldDB" id="A0A1H3XD83"/>
<feature type="transmembrane region" description="Helical" evidence="1">
    <location>
        <begin position="34"/>
        <end position="54"/>
    </location>
</feature>